<dbReference type="OrthoDB" id="648861at2"/>
<name>A0A3N4MUE9_9BACT</name>
<dbReference type="AlphaFoldDB" id="A0A3N4MUE9"/>
<gene>
    <name evidence="1" type="ORF">EG028_20810</name>
</gene>
<accession>A0A3N4MUE9</accession>
<dbReference type="EMBL" id="RMBX01000012">
    <property type="protein sequence ID" value="RPD39063.1"/>
    <property type="molecule type" value="Genomic_DNA"/>
</dbReference>
<protein>
    <submittedName>
        <fullName evidence="1">Uncharacterized protein</fullName>
    </submittedName>
</protein>
<sequence>MKKVSVQTSDYREATAIKVGQIILDDSHYLTCWGYLETAEGWRKCDFVTNYDVLNTMLRAVEDKSEAVQMAIVQKLETMEQIPEMIDFEAQLGEPVLFDNLSFQLARPQFEPGTEWMEYSDNNCFYIRKAEPITSAEANARGVAQCMSTLAGHYELYLGYLELEFDEITARQEAELQDDMKYTLAYYAWQQSAKRA</sequence>
<reference evidence="2" key="1">
    <citation type="submission" date="2018-11" db="EMBL/GenBank/DDBJ databases">
        <title>Chitinophaga lutea sp.nov., isolate from arsenic contaminated soil.</title>
        <authorList>
            <person name="Zong Y."/>
        </authorList>
    </citation>
    <scope>NUCLEOTIDE SEQUENCE [LARGE SCALE GENOMIC DNA]</scope>
    <source>
        <strain evidence="2">YLT18</strain>
    </source>
</reference>
<evidence type="ECO:0000313" key="2">
    <source>
        <dbReference type="Proteomes" id="UP000279089"/>
    </source>
</evidence>
<organism evidence="1 2">
    <name type="scientific">Chitinophaga barathri</name>
    <dbReference type="NCBI Taxonomy" id="1647451"/>
    <lineage>
        <taxon>Bacteria</taxon>
        <taxon>Pseudomonadati</taxon>
        <taxon>Bacteroidota</taxon>
        <taxon>Chitinophagia</taxon>
        <taxon>Chitinophagales</taxon>
        <taxon>Chitinophagaceae</taxon>
        <taxon>Chitinophaga</taxon>
    </lineage>
</organism>
<keyword evidence="2" id="KW-1185">Reference proteome</keyword>
<evidence type="ECO:0000313" key="1">
    <source>
        <dbReference type="EMBL" id="RPD39063.1"/>
    </source>
</evidence>
<comment type="caution">
    <text evidence="1">The sequence shown here is derived from an EMBL/GenBank/DDBJ whole genome shotgun (WGS) entry which is preliminary data.</text>
</comment>
<proteinExistence type="predicted"/>
<dbReference type="RefSeq" id="WP_120518214.1">
    <property type="nucleotide sequence ID" value="NZ_QXZY01000012.1"/>
</dbReference>
<dbReference type="Proteomes" id="UP000279089">
    <property type="component" value="Unassembled WGS sequence"/>
</dbReference>